<keyword evidence="12" id="KW-1185">Reference proteome</keyword>
<comment type="subunit">
    <text evidence="3 7">Homodecamer; pentamer of dimers.</text>
</comment>
<dbReference type="InterPro" id="IPR040442">
    <property type="entry name" value="Pyrv_kinase-like_dom_sf"/>
</dbReference>
<dbReference type="UniPathway" id="UPA00028">
    <property type="reaction ID" value="UER00003"/>
</dbReference>
<feature type="binding site" evidence="7 10">
    <location>
        <position position="44"/>
    </location>
    <ligand>
        <name>Mg(2+)</name>
        <dbReference type="ChEBI" id="CHEBI:18420"/>
    </ligand>
</feature>
<dbReference type="InterPro" id="IPR003700">
    <property type="entry name" value="Pantoate_hydroxy_MeTrfase"/>
</dbReference>
<dbReference type="Gene3D" id="3.20.20.60">
    <property type="entry name" value="Phosphoenolpyruvate-binding domains"/>
    <property type="match status" value="1"/>
</dbReference>
<reference evidence="12" key="1">
    <citation type="submission" date="2013-08" db="EMBL/GenBank/DDBJ databases">
        <title>Intrasporangium oryzae NRRL B-24470.</title>
        <authorList>
            <person name="Liu H."/>
            <person name="Wang G."/>
        </authorList>
    </citation>
    <scope>NUCLEOTIDE SEQUENCE [LARGE SCALE GENOMIC DNA]</scope>
    <source>
        <strain evidence="12">Q5-1</strain>
    </source>
</reference>
<comment type="subcellular location">
    <subcellularLocation>
        <location evidence="7">Cytoplasm</location>
    </subcellularLocation>
</comment>
<dbReference type="Pfam" id="PF02548">
    <property type="entry name" value="Pantoate_transf"/>
    <property type="match status" value="1"/>
</dbReference>
<dbReference type="PANTHER" id="PTHR20881">
    <property type="entry name" value="3-METHYL-2-OXOBUTANOATE HYDROXYMETHYLTRANSFERASE"/>
    <property type="match status" value="1"/>
</dbReference>
<comment type="catalytic activity">
    <reaction evidence="7">
        <text>(6R)-5,10-methylene-5,6,7,8-tetrahydrofolate + 3-methyl-2-oxobutanoate + H2O = 2-dehydropantoate + (6S)-5,6,7,8-tetrahydrofolate</text>
        <dbReference type="Rhea" id="RHEA:11824"/>
        <dbReference type="ChEBI" id="CHEBI:11561"/>
        <dbReference type="ChEBI" id="CHEBI:11851"/>
        <dbReference type="ChEBI" id="CHEBI:15377"/>
        <dbReference type="ChEBI" id="CHEBI:15636"/>
        <dbReference type="ChEBI" id="CHEBI:57453"/>
        <dbReference type="EC" id="2.1.2.11"/>
    </reaction>
</comment>
<name>W9GQK3_9MICO</name>
<dbReference type="EMBL" id="AWQS01000063">
    <property type="protein sequence ID" value="EWT06154.1"/>
    <property type="molecule type" value="Genomic_DNA"/>
</dbReference>
<proteinExistence type="inferred from homology"/>
<dbReference type="AlphaFoldDB" id="W9GQK3"/>
<keyword evidence="7 10" id="KW-0479">Metal-binding</keyword>
<feature type="binding site" evidence="7 10">
    <location>
        <position position="83"/>
    </location>
    <ligand>
        <name>Mg(2+)</name>
        <dbReference type="ChEBI" id="CHEBI:18420"/>
    </ligand>
</feature>
<comment type="caution">
    <text evidence="11">The sequence shown here is derived from an EMBL/GenBank/DDBJ whole genome shotgun (WGS) entry which is preliminary data.</text>
</comment>
<comment type="cofactor">
    <cofactor evidence="7 10">
        <name>Mg(2+)</name>
        <dbReference type="ChEBI" id="CHEBI:18420"/>
    </cofactor>
    <text evidence="7 10">Binds 1 Mg(2+) ion per subunit.</text>
</comment>
<dbReference type="NCBIfam" id="TIGR00222">
    <property type="entry name" value="panB"/>
    <property type="match status" value="1"/>
</dbReference>
<keyword evidence="7 10" id="KW-0460">Magnesium</keyword>
<feature type="binding site" evidence="7 10">
    <location>
        <position position="114"/>
    </location>
    <ligand>
        <name>Mg(2+)</name>
        <dbReference type="ChEBI" id="CHEBI:18420"/>
    </ligand>
</feature>
<evidence type="ECO:0000256" key="7">
    <source>
        <dbReference type="HAMAP-Rule" id="MF_00156"/>
    </source>
</evidence>
<evidence type="ECO:0000313" key="11">
    <source>
        <dbReference type="EMBL" id="EWT06154.1"/>
    </source>
</evidence>
<dbReference type="PATRIC" id="fig|584657.3.peg.1946"/>
<dbReference type="SUPFAM" id="SSF51621">
    <property type="entry name" value="Phosphoenolpyruvate/pyruvate domain"/>
    <property type="match status" value="1"/>
</dbReference>
<organism evidence="11 12">
    <name type="scientific">Intrasporangium chromatireducens Q5-1</name>
    <dbReference type="NCBI Taxonomy" id="584657"/>
    <lineage>
        <taxon>Bacteria</taxon>
        <taxon>Bacillati</taxon>
        <taxon>Actinomycetota</taxon>
        <taxon>Actinomycetes</taxon>
        <taxon>Micrococcales</taxon>
        <taxon>Intrasporangiaceae</taxon>
        <taxon>Intrasporangium</taxon>
    </lineage>
</organism>
<dbReference type="EC" id="2.1.2.11" evidence="7"/>
<evidence type="ECO:0000256" key="8">
    <source>
        <dbReference type="PIRSR" id="PIRSR000388-1"/>
    </source>
</evidence>
<dbReference type="GO" id="GO:0015940">
    <property type="term" value="P:pantothenate biosynthetic process"/>
    <property type="evidence" value="ECO:0007669"/>
    <property type="project" value="UniProtKB-UniRule"/>
</dbReference>
<feature type="binding site" evidence="7 9">
    <location>
        <begin position="44"/>
        <end position="45"/>
    </location>
    <ligand>
        <name>3-methyl-2-oxobutanoate</name>
        <dbReference type="ChEBI" id="CHEBI:11851"/>
    </ligand>
</feature>
<comment type="similarity">
    <text evidence="2 7">Belongs to the PanB family.</text>
</comment>
<feature type="binding site" evidence="7 9">
    <location>
        <position position="112"/>
    </location>
    <ligand>
        <name>3-methyl-2-oxobutanoate</name>
        <dbReference type="ChEBI" id="CHEBI:11851"/>
    </ligand>
</feature>
<keyword evidence="4 7" id="KW-0566">Pantothenate biosynthesis</keyword>
<dbReference type="HAMAP" id="MF_00156">
    <property type="entry name" value="PanB"/>
    <property type="match status" value="1"/>
</dbReference>
<dbReference type="CDD" id="cd06557">
    <property type="entry name" value="KPHMT-like"/>
    <property type="match status" value="1"/>
</dbReference>
<protein>
    <recommendedName>
        <fullName evidence="7">3-methyl-2-oxobutanoate hydroxymethyltransferase</fullName>
        <ecNumber evidence="7">2.1.2.11</ecNumber>
    </recommendedName>
    <alternativeName>
        <fullName evidence="7">Ketopantoate hydroxymethyltransferase</fullName>
        <shortName evidence="7">KPHMT</shortName>
    </alternativeName>
</protein>
<comment type="function">
    <text evidence="6 7">Catalyzes the reversible reaction in which hydroxymethyl group from 5,10-methylenetetrahydrofolate is transferred onto alpha-ketoisovalerate to form ketopantoate.</text>
</comment>
<evidence type="ECO:0000256" key="9">
    <source>
        <dbReference type="PIRSR" id="PIRSR000388-2"/>
    </source>
</evidence>
<evidence type="ECO:0000256" key="4">
    <source>
        <dbReference type="ARBA" id="ARBA00022655"/>
    </source>
</evidence>
<keyword evidence="5 7" id="KW-0808">Transferase</keyword>
<dbReference type="GO" id="GO:0005737">
    <property type="term" value="C:cytoplasm"/>
    <property type="evidence" value="ECO:0007669"/>
    <property type="project" value="UniProtKB-SubCell"/>
</dbReference>
<dbReference type="GO" id="GO:0003864">
    <property type="term" value="F:3-methyl-2-oxobutanoate hydroxymethyltransferase activity"/>
    <property type="evidence" value="ECO:0007669"/>
    <property type="project" value="UniProtKB-UniRule"/>
</dbReference>
<dbReference type="InterPro" id="IPR015813">
    <property type="entry name" value="Pyrv/PenolPyrv_kinase-like_dom"/>
</dbReference>
<evidence type="ECO:0000256" key="3">
    <source>
        <dbReference type="ARBA" id="ARBA00011424"/>
    </source>
</evidence>
<evidence type="ECO:0000256" key="1">
    <source>
        <dbReference type="ARBA" id="ARBA00005033"/>
    </source>
</evidence>
<evidence type="ECO:0000313" key="12">
    <source>
        <dbReference type="Proteomes" id="UP000019494"/>
    </source>
</evidence>
<keyword evidence="11" id="KW-0489">Methyltransferase</keyword>
<dbReference type="Proteomes" id="UP000019494">
    <property type="component" value="Unassembled WGS sequence"/>
</dbReference>
<evidence type="ECO:0000256" key="6">
    <source>
        <dbReference type="ARBA" id="ARBA00056497"/>
    </source>
</evidence>
<evidence type="ECO:0000256" key="10">
    <source>
        <dbReference type="PIRSR" id="PIRSR000388-3"/>
    </source>
</evidence>
<keyword evidence="7" id="KW-0963">Cytoplasm</keyword>
<dbReference type="PIRSF" id="PIRSF000388">
    <property type="entry name" value="Pantoate_hydroxy_MeTrfase"/>
    <property type="match status" value="1"/>
</dbReference>
<comment type="pathway">
    <text evidence="1 7">Cofactor biosynthesis; (R)-pantothenate biosynthesis; (R)-pantoate from 3-methyl-2-oxobutanoate: step 1/2.</text>
</comment>
<evidence type="ECO:0000256" key="5">
    <source>
        <dbReference type="ARBA" id="ARBA00022679"/>
    </source>
</evidence>
<feature type="active site" description="Proton acceptor" evidence="7 8">
    <location>
        <position position="180"/>
    </location>
</feature>
<sequence length="283" mass="29506">MRTTIGQLARGVTEGQRLVMVTCYDYTSARLADRSGVDLLLVGDSLGMVMLGHDSTLPVTLEDMVRAARAVVRGSTRPLVVGDLPFLTYTTASDAVAAARRLMGEAGVQSVKLEGGAEVAPQVETLVQAGVPVMGHIGFTPQSVNQLGVRVQGRDAPAAAQLIRDALALEAAGAWAVVLELVPAQLAAEVTAHLSIPTIGIGAGAGCAGQVQVWHDLLGLYEDFVPRHARQFRTLADQIVGGLDDYVAAVRAGDFPGAEHAATMDQQVLAQVRGVLGPTGEGR</sequence>
<dbReference type="PANTHER" id="PTHR20881:SF0">
    <property type="entry name" value="3-METHYL-2-OXOBUTANOATE HYDROXYMETHYLTRANSFERASE"/>
    <property type="match status" value="1"/>
</dbReference>
<dbReference type="NCBIfam" id="NF001452">
    <property type="entry name" value="PRK00311.1"/>
    <property type="match status" value="1"/>
</dbReference>
<evidence type="ECO:0000256" key="2">
    <source>
        <dbReference type="ARBA" id="ARBA00008676"/>
    </source>
</evidence>
<feature type="binding site" evidence="7 9">
    <location>
        <position position="83"/>
    </location>
    <ligand>
        <name>3-methyl-2-oxobutanoate</name>
        <dbReference type="ChEBI" id="CHEBI:11851"/>
    </ligand>
</feature>
<accession>W9GQK3</accession>
<dbReference type="GO" id="GO:0032259">
    <property type="term" value="P:methylation"/>
    <property type="evidence" value="ECO:0007669"/>
    <property type="project" value="UniProtKB-KW"/>
</dbReference>
<dbReference type="RefSeq" id="WP_034715938.1">
    <property type="nucleotide sequence ID" value="NZ_AWQS01000063.1"/>
</dbReference>
<gene>
    <name evidence="7" type="primary">panB</name>
    <name evidence="11" type="ORF">N864_23850</name>
</gene>
<dbReference type="GO" id="GO:0008168">
    <property type="term" value="F:methyltransferase activity"/>
    <property type="evidence" value="ECO:0007669"/>
    <property type="project" value="UniProtKB-KW"/>
</dbReference>
<dbReference type="OrthoDB" id="9781789at2"/>
<dbReference type="GO" id="GO:0000287">
    <property type="term" value="F:magnesium ion binding"/>
    <property type="evidence" value="ECO:0007669"/>
    <property type="project" value="TreeGrafter"/>
</dbReference>
<dbReference type="FunFam" id="3.20.20.60:FF:000003">
    <property type="entry name" value="3-methyl-2-oxobutanoate hydroxymethyltransferase"/>
    <property type="match status" value="1"/>
</dbReference>